<protein>
    <submittedName>
        <fullName evidence="8">PLP-dependent aminotransferase family protein</fullName>
    </submittedName>
</protein>
<dbReference type="Gene3D" id="3.40.640.10">
    <property type="entry name" value="Type I PLP-dependent aspartate aminotransferase-like (Major domain)"/>
    <property type="match status" value="1"/>
</dbReference>
<keyword evidence="4" id="KW-0238">DNA-binding</keyword>
<proteinExistence type="inferred from homology"/>
<dbReference type="EMBL" id="JAUORK010000001">
    <property type="protein sequence ID" value="MDO6670546.1"/>
    <property type="molecule type" value="Genomic_DNA"/>
</dbReference>
<evidence type="ECO:0000256" key="1">
    <source>
        <dbReference type="ARBA" id="ARBA00005384"/>
    </source>
</evidence>
<dbReference type="SMART" id="SM00345">
    <property type="entry name" value="HTH_GNTR"/>
    <property type="match status" value="1"/>
</dbReference>
<keyword evidence="8" id="KW-0032">Aminotransferase</keyword>
<dbReference type="Gene3D" id="1.10.10.10">
    <property type="entry name" value="Winged helix-like DNA-binding domain superfamily/Winged helix DNA-binding domain"/>
    <property type="match status" value="1"/>
</dbReference>
<evidence type="ECO:0000256" key="6">
    <source>
        <dbReference type="SAM" id="MobiDB-lite"/>
    </source>
</evidence>
<comment type="similarity">
    <text evidence="1">In the C-terminal section; belongs to the class-I pyridoxal-phosphate-dependent aminotransferase family.</text>
</comment>
<sequence>MELAALEPLIECYRRQSETLGKQVRLEQALLEVIREQWPLGARLPPHRKLCEALGVARNTLALAIKSLIEEGYLHTGQGQGTWTRRPHARRASAGSGEFGSAESGAVAAGAAPAPLPLSARARKVLGGQGASLIQSGAFVPGIPDIARFPMRKWRQLYASVTVPHNALLLSYSSGGYGPLKREIRDFLRRWRNIDCDTQQIIITEGTHHGIELCALALADAGQWVVMESPCYWGARNVFLAAGLETRQIPWRPVSDTSSDTTSEAGHDLTSLGEGPVQIAYFTGSHHYPLSVPTSRRDKQRLCEACQPDYILEDDYEFSGDDHGELLFDPDSGNRLLVGSFSKLMFPGLRLGYLVVPRALAGPMNRLRSEVFREGRMLDQAVLAQFIADGDLDAWYQRIQRDYLGRQQVVHDQLCQVKGVISVSPPSRGISLCVQFAPEIDDQRVAQLMVKEHLIVRPLSMVCSSEDSRRGLVLGVGMLAGESLVSEVARLRRTLESILSMRDIRRHN</sequence>
<dbReference type="GO" id="GO:0008483">
    <property type="term" value="F:transaminase activity"/>
    <property type="evidence" value="ECO:0007669"/>
    <property type="project" value="UniProtKB-KW"/>
</dbReference>
<keyword evidence="5" id="KW-0804">Transcription</keyword>
<dbReference type="Proteomes" id="UP001170481">
    <property type="component" value="Unassembled WGS sequence"/>
</dbReference>
<dbReference type="InterPro" id="IPR015424">
    <property type="entry name" value="PyrdxlP-dep_Trfase"/>
</dbReference>
<gene>
    <name evidence="8" type="ORF">Q4535_00300</name>
</gene>
<dbReference type="RefSeq" id="WP_303592376.1">
    <property type="nucleotide sequence ID" value="NZ_JAUORK010000001.1"/>
</dbReference>
<name>A0AAP4TX24_9GAMM</name>
<feature type="domain" description="HTH gntR-type" evidence="7">
    <location>
        <begin position="20"/>
        <end position="87"/>
    </location>
</feature>
<dbReference type="CDD" id="cd00609">
    <property type="entry name" value="AAT_like"/>
    <property type="match status" value="1"/>
</dbReference>
<dbReference type="Pfam" id="PF00392">
    <property type="entry name" value="GntR"/>
    <property type="match status" value="1"/>
</dbReference>
<evidence type="ECO:0000256" key="2">
    <source>
        <dbReference type="ARBA" id="ARBA00022898"/>
    </source>
</evidence>
<keyword evidence="8" id="KW-0808">Transferase</keyword>
<dbReference type="InterPro" id="IPR036388">
    <property type="entry name" value="WH-like_DNA-bd_sf"/>
</dbReference>
<dbReference type="PRINTS" id="PR00035">
    <property type="entry name" value="HTHGNTR"/>
</dbReference>
<dbReference type="InterPro" id="IPR000524">
    <property type="entry name" value="Tscrpt_reg_HTH_GntR"/>
</dbReference>
<dbReference type="GO" id="GO:0030170">
    <property type="term" value="F:pyridoxal phosphate binding"/>
    <property type="evidence" value="ECO:0007669"/>
    <property type="project" value="InterPro"/>
</dbReference>
<evidence type="ECO:0000313" key="8">
    <source>
        <dbReference type="EMBL" id="MDO6670546.1"/>
    </source>
</evidence>
<evidence type="ECO:0000259" key="7">
    <source>
        <dbReference type="PROSITE" id="PS50949"/>
    </source>
</evidence>
<evidence type="ECO:0000313" key="9">
    <source>
        <dbReference type="Proteomes" id="UP001170481"/>
    </source>
</evidence>
<evidence type="ECO:0000256" key="4">
    <source>
        <dbReference type="ARBA" id="ARBA00023125"/>
    </source>
</evidence>
<comment type="caution">
    <text evidence="8">The sequence shown here is derived from an EMBL/GenBank/DDBJ whole genome shotgun (WGS) entry which is preliminary data.</text>
</comment>
<keyword evidence="3" id="KW-0805">Transcription regulation</keyword>
<dbReference type="InterPro" id="IPR004839">
    <property type="entry name" value="Aminotransferase_I/II_large"/>
</dbReference>
<dbReference type="GO" id="GO:0003700">
    <property type="term" value="F:DNA-binding transcription factor activity"/>
    <property type="evidence" value="ECO:0007669"/>
    <property type="project" value="InterPro"/>
</dbReference>
<dbReference type="GO" id="GO:0003677">
    <property type="term" value="F:DNA binding"/>
    <property type="evidence" value="ECO:0007669"/>
    <property type="project" value="UniProtKB-KW"/>
</dbReference>
<dbReference type="PROSITE" id="PS50949">
    <property type="entry name" value="HTH_GNTR"/>
    <property type="match status" value="1"/>
</dbReference>
<reference evidence="8" key="1">
    <citation type="submission" date="2023-07" db="EMBL/GenBank/DDBJ databases">
        <title>Genome content predicts the carbon catabolic preferences of heterotrophic bacteria.</title>
        <authorList>
            <person name="Gralka M."/>
        </authorList>
    </citation>
    <scope>NUCLEOTIDE SEQUENCE</scope>
    <source>
        <strain evidence="8">C2R13</strain>
    </source>
</reference>
<dbReference type="SUPFAM" id="SSF46785">
    <property type="entry name" value="Winged helix' DNA-binding domain"/>
    <property type="match status" value="1"/>
</dbReference>
<dbReference type="AlphaFoldDB" id="A0AAP4TX24"/>
<dbReference type="SUPFAM" id="SSF53383">
    <property type="entry name" value="PLP-dependent transferases"/>
    <property type="match status" value="1"/>
</dbReference>
<organism evidence="8 9">
    <name type="scientific">Cobetia amphilecti</name>
    <dbReference type="NCBI Taxonomy" id="1055104"/>
    <lineage>
        <taxon>Bacteria</taxon>
        <taxon>Pseudomonadati</taxon>
        <taxon>Pseudomonadota</taxon>
        <taxon>Gammaproteobacteria</taxon>
        <taxon>Oceanospirillales</taxon>
        <taxon>Halomonadaceae</taxon>
        <taxon>Cobetia</taxon>
    </lineage>
</organism>
<dbReference type="InterPro" id="IPR036390">
    <property type="entry name" value="WH_DNA-bd_sf"/>
</dbReference>
<dbReference type="InterPro" id="IPR015421">
    <property type="entry name" value="PyrdxlP-dep_Trfase_major"/>
</dbReference>
<accession>A0AAP4TX24</accession>
<dbReference type="Pfam" id="PF00155">
    <property type="entry name" value="Aminotran_1_2"/>
    <property type="match status" value="1"/>
</dbReference>
<dbReference type="PANTHER" id="PTHR46577">
    <property type="entry name" value="HTH-TYPE TRANSCRIPTIONAL REGULATORY PROTEIN GABR"/>
    <property type="match status" value="1"/>
</dbReference>
<dbReference type="InterPro" id="IPR051446">
    <property type="entry name" value="HTH_trans_reg/aminotransferase"/>
</dbReference>
<dbReference type="PANTHER" id="PTHR46577:SF1">
    <property type="entry name" value="HTH-TYPE TRANSCRIPTIONAL REGULATORY PROTEIN GABR"/>
    <property type="match status" value="1"/>
</dbReference>
<evidence type="ECO:0000256" key="5">
    <source>
        <dbReference type="ARBA" id="ARBA00023163"/>
    </source>
</evidence>
<evidence type="ECO:0000256" key="3">
    <source>
        <dbReference type="ARBA" id="ARBA00023015"/>
    </source>
</evidence>
<keyword evidence="2" id="KW-0663">Pyridoxal phosphate</keyword>
<feature type="region of interest" description="Disordered" evidence="6">
    <location>
        <begin position="77"/>
        <end position="98"/>
    </location>
</feature>